<comment type="similarity">
    <text evidence="11">Belongs to the UQCC4 family.</text>
</comment>
<dbReference type="GeneID" id="115808807"/>
<evidence type="ECO:0000256" key="6">
    <source>
        <dbReference type="ARBA" id="ARBA00022792"/>
    </source>
</evidence>
<organism evidence="13 14">
    <name type="scientific">Chanos chanos</name>
    <name type="common">Milkfish</name>
    <name type="synonym">Mugil chanos</name>
    <dbReference type="NCBI Taxonomy" id="29144"/>
    <lineage>
        <taxon>Eukaryota</taxon>
        <taxon>Metazoa</taxon>
        <taxon>Chordata</taxon>
        <taxon>Craniata</taxon>
        <taxon>Vertebrata</taxon>
        <taxon>Euteleostomi</taxon>
        <taxon>Actinopterygii</taxon>
        <taxon>Neopterygii</taxon>
        <taxon>Teleostei</taxon>
        <taxon>Ostariophysi</taxon>
        <taxon>Gonorynchiformes</taxon>
        <taxon>Chanidae</taxon>
        <taxon>Chanos</taxon>
    </lineage>
</organism>
<dbReference type="Pfam" id="PF15013">
    <property type="entry name" value="CCSMST1"/>
    <property type="match status" value="1"/>
</dbReference>
<proteinExistence type="inferred from homology"/>
<dbReference type="RefSeq" id="XP_030626154.1">
    <property type="nucleotide sequence ID" value="XM_030770294.1"/>
</dbReference>
<keyword evidence="10" id="KW-0472">Membrane</keyword>
<evidence type="ECO:0000256" key="3">
    <source>
        <dbReference type="ARBA" id="ARBA00022660"/>
    </source>
</evidence>
<keyword evidence="4" id="KW-0812">Transmembrane</keyword>
<reference evidence="14" key="1">
    <citation type="submission" date="2025-08" db="UniProtKB">
        <authorList>
            <consortium name="RefSeq"/>
        </authorList>
    </citation>
    <scope>IDENTIFICATION</scope>
</reference>
<gene>
    <name evidence="14" type="primary">uqcc4</name>
</gene>
<dbReference type="InParanoid" id="A0A6J2V1P3"/>
<name>A0A6J2V1P3_CHACN</name>
<evidence type="ECO:0000313" key="14">
    <source>
        <dbReference type="RefSeq" id="XP_030626154.1"/>
    </source>
</evidence>
<evidence type="ECO:0000256" key="5">
    <source>
        <dbReference type="ARBA" id="ARBA00022729"/>
    </source>
</evidence>
<dbReference type="OrthoDB" id="5783753at2759"/>
<protein>
    <submittedName>
        <fullName evidence="14">Ubiquinol-cytochrome c reductase complex assembly factor 4</fullName>
    </submittedName>
</protein>
<evidence type="ECO:0000256" key="11">
    <source>
        <dbReference type="ARBA" id="ARBA00034713"/>
    </source>
</evidence>
<evidence type="ECO:0000256" key="10">
    <source>
        <dbReference type="ARBA" id="ARBA00023136"/>
    </source>
</evidence>
<evidence type="ECO:0000313" key="13">
    <source>
        <dbReference type="Proteomes" id="UP000504632"/>
    </source>
</evidence>
<keyword evidence="2" id="KW-0813">Transport</keyword>
<dbReference type="PANTHER" id="PTHR35268">
    <property type="entry name" value="PROTEIN CCSMST1"/>
    <property type="match status" value="1"/>
</dbReference>
<dbReference type="Proteomes" id="UP000504632">
    <property type="component" value="Chromosome 3"/>
</dbReference>
<evidence type="ECO:0000256" key="2">
    <source>
        <dbReference type="ARBA" id="ARBA00022448"/>
    </source>
</evidence>
<dbReference type="FunCoup" id="A0A6J2V1P3">
    <property type="interactions" value="331"/>
</dbReference>
<evidence type="ECO:0000256" key="9">
    <source>
        <dbReference type="ARBA" id="ARBA00023128"/>
    </source>
</evidence>
<evidence type="ECO:0000256" key="7">
    <source>
        <dbReference type="ARBA" id="ARBA00022982"/>
    </source>
</evidence>
<keyword evidence="3" id="KW-0679">Respiratory chain</keyword>
<evidence type="ECO:0000256" key="8">
    <source>
        <dbReference type="ARBA" id="ARBA00022989"/>
    </source>
</evidence>
<dbReference type="PRINTS" id="PR02042">
    <property type="entry name" value="CCSMST1"/>
</dbReference>
<comment type="subcellular location">
    <subcellularLocation>
        <location evidence="1">Mitochondrion inner membrane</location>
        <topology evidence="1">Single-pass membrane protein</topology>
    </subcellularLocation>
</comment>
<feature type="region of interest" description="Disordered" evidence="12">
    <location>
        <begin position="46"/>
        <end position="71"/>
    </location>
</feature>
<evidence type="ECO:0000256" key="4">
    <source>
        <dbReference type="ARBA" id="ARBA00022692"/>
    </source>
</evidence>
<keyword evidence="7" id="KW-0249">Electron transport</keyword>
<dbReference type="AlphaFoldDB" id="A0A6J2V1P3"/>
<evidence type="ECO:0000256" key="12">
    <source>
        <dbReference type="SAM" id="MobiDB-lite"/>
    </source>
</evidence>
<keyword evidence="5" id="KW-0732">Signal</keyword>
<dbReference type="GO" id="GO:0005743">
    <property type="term" value="C:mitochondrial inner membrane"/>
    <property type="evidence" value="ECO:0007669"/>
    <property type="project" value="UniProtKB-SubCell"/>
</dbReference>
<dbReference type="PANTHER" id="PTHR35268:SF1">
    <property type="entry name" value="UBIQUINOL-CYTOCHROME-C REDUCTASE COMPLEX ASSEMBLY FACTOR 4"/>
    <property type="match status" value="1"/>
</dbReference>
<keyword evidence="8" id="KW-1133">Transmembrane helix</keyword>
<dbReference type="InterPro" id="IPR023248">
    <property type="entry name" value="UQCC4_vert"/>
</dbReference>
<dbReference type="CTD" id="283951"/>
<keyword evidence="13" id="KW-1185">Reference proteome</keyword>
<keyword evidence="9" id="KW-0496">Mitochondrion</keyword>
<dbReference type="InterPro" id="IPR029160">
    <property type="entry name" value="UQCC4"/>
</dbReference>
<accession>A0A6J2V1P3</accession>
<keyword evidence="6" id="KW-0999">Mitochondrion inner membrane</keyword>
<sequence>MSKVGRRVFDNLTRYSLCRCIFLNGGLVNLRGLNSLRPLSVTSQLSAQSGKTKGEDEEDNEEMSKPIKFSTSQASHRTWNVDRSLGSKFQRPWWKVLPISLFGVAFVLWCMFREESEIDTTLKRELYEHLPGLLSDEDQEKLKDKKSPT</sequence>
<evidence type="ECO:0000256" key="1">
    <source>
        <dbReference type="ARBA" id="ARBA00004434"/>
    </source>
</evidence>